<protein>
    <submittedName>
        <fullName evidence="1">Uncharacterized protein</fullName>
    </submittedName>
</protein>
<name>A0A9W6PRE6_9ACTN</name>
<proteinExistence type="predicted"/>
<accession>A0A9W6PRE6</accession>
<dbReference type="EMBL" id="BSRX01000087">
    <property type="protein sequence ID" value="GLW59508.1"/>
    <property type="molecule type" value="Genomic_DNA"/>
</dbReference>
<comment type="caution">
    <text evidence="1">The sequence shown here is derived from an EMBL/GenBank/DDBJ whole genome shotgun (WGS) entry which is preliminary data.</text>
</comment>
<evidence type="ECO:0000313" key="2">
    <source>
        <dbReference type="Proteomes" id="UP001165143"/>
    </source>
</evidence>
<gene>
    <name evidence="1" type="ORF">Kpho01_75180</name>
</gene>
<evidence type="ECO:0000313" key="1">
    <source>
        <dbReference type="EMBL" id="GLW59508.1"/>
    </source>
</evidence>
<dbReference type="AlphaFoldDB" id="A0A9W6PRE6"/>
<dbReference type="Proteomes" id="UP001165143">
    <property type="component" value="Unassembled WGS sequence"/>
</dbReference>
<organism evidence="1 2">
    <name type="scientific">Kitasatospora phosalacinea</name>
    <dbReference type="NCBI Taxonomy" id="2065"/>
    <lineage>
        <taxon>Bacteria</taxon>
        <taxon>Bacillati</taxon>
        <taxon>Actinomycetota</taxon>
        <taxon>Actinomycetes</taxon>
        <taxon>Kitasatosporales</taxon>
        <taxon>Streptomycetaceae</taxon>
        <taxon>Kitasatospora</taxon>
    </lineage>
</organism>
<reference evidence="1" key="1">
    <citation type="submission" date="2023-02" db="EMBL/GenBank/DDBJ databases">
        <title>Kitasatospora phosalacinea NBRC 14362.</title>
        <authorList>
            <person name="Ichikawa N."/>
            <person name="Sato H."/>
            <person name="Tonouchi N."/>
        </authorList>
    </citation>
    <scope>NUCLEOTIDE SEQUENCE</scope>
    <source>
        <strain evidence="1">NBRC 14362</strain>
    </source>
</reference>
<sequence>MSVGFSVTDTVTNTESGIYTVPSGKYGHLESYPLYDVYRFEVYDTLFDYVRGYGEVNRPVGYCYNHYDS</sequence>